<sequence length="257" mass="26269">MRSFRGRAGAVACAVALSMPLVTGCGSDTSVVSAADATPTVTPSATPTPSASASLSRERAERQALVRSAKIGWEEAAKKATAEVPQSELAELDLERAPRSSSPSGGTSGTASASATSAASASPGPRGPQWKATVALRDGTAHIVTIDAVTGKVLGERLEEDQDTGDKQELARLLTEATQTPQQAAEAATKKFPGTVTGLQLSEDDNAGSSSSSSSSSGNKPVAVWEAEVANTDDWTEADITVDAASGKVLEERIDRD</sequence>
<feature type="signal peptide" evidence="2">
    <location>
        <begin position="1"/>
        <end position="24"/>
    </location>
</feature>
<dbReference type="Gene3D" id="3.10.450.40">
    <property type="match status" value="1"/>
</dbReference>
<dbReference type="Pfam" id="PF03413">
    <property type="entry name" value="PepSY"/>
    <property type="match status" value="2"/>
</dbReference>
<keyword evidence="2" id="KW-0732">Signal</keyword>
<feature type="region of interest" description="Disordered" evidence="1">
    <location>
        <begin position="177"/>
        <end position="223"/>
    </location>
</feature>
<feature type="domain" description="PepSY" evidence="3">
    <location>
        <begin position="180"/>
        <end position="252"/>
    </location>
</feature>
<evidence type="ECO:0000313" key="4">
    <source>
        <dbReference type="EMBL" id="GLF99595.1"/>
    </source>
</evidence>
<keyword evidence="5" id="KW-1185">Reference proteome</keyword>
<feature type="domain" description="PepSY" evidence="3">
    <location>
        <begin position="75"/>
        <end position="156"/>
    </location>
</feature>
<feature type="compositionally biased region" description="Low complexity" evidence="1">
    <location>
        <begin position="99"/>
        <end position="128"/>
    </location>
</feature>
<evidence type="ECO:0000256" key="1">
    <source>
        <dbReference type="SAM" id="MobiDB-lite"/>
    </source>
</evidence>
<comment type="caution">
    <text evidence="4">The sequence shown here is derived from an EMBL/GenBank/DDBJ whole genome shotgun (WGS) entry which is preliminary data.</text>
</comment>
<dbReference type="Proteomes" id="UP001291653">
    <property type="component" value="Unassembled WGS sequence"/>
</dbReference>
<proteinExistence type="predicted"/>
<dbReference type="InterPro" id="IPR025711">
    <property type="entry name" value="PepSY"/>
</dbReference>
<feature type="compositionally biased region" description="Low complexity" evidence="1">
    <location>
        <begin position="29"/>
        <end position="55"/>
    </location>
</feature>
<name>A0ABQ5PAI6_9ACTN</name>
<dbReference type="PROSITE" id="PS51257">
    <property type="entry name" value="PROKAR_LIPOPROTEIN"/>
    <property type="match status" value="1"/>
</dbReference>
<protein>
    <submittedName>
        <fullName evidence="4">PepSY domain-containing protein</fullName>
    </submittedName>
</protein>
<feature type="compositionally biased region" description="Low complexity" evidence="1">
    <location>
        <begin position="177"/>
        <end position="187"/>
    </location>
</feature>
<feature type="chain" id="PRO_5045835706" evidence="2">
    <location>
        <begin position="25"/>
        <end position="257"/>
    </location>
</feature>
<dbReference type="RefSeq" id="WP_323451531.1">
    <property type="nucleotide sequence ID" value="NZ_BSBI01000021.1"/>
</dbReference>
<dbReference type="EMBL" id="BSBI01000021">
    <property type="protein sequence ID" value="GLF99595.1"/>
    <property type="molecule type" value="Genomic_DNA"/>
</dbReference>
<evidence type="ECO:0000259" key="3">
    <source>
        <dbReference type="Pfam" id="PF03413"/>
    </source>
</evidence>
<evidence type="ECO:0000313" key="5">
    <source>
        <dbReference type="Proteomes" id="UP001291653"/>
    </source>
</evidence>
<organism evidence="4 5">
    <name type="scientific">Streptomyces yaizuensis</name>
    <dbReference type="NCBI Taxonomy" id="2989713"/>
    <lineage>
        <taxon>Bacteria</taxon>
        <taxon>Bacillati</taxon>
        <taxon>Actinomycetota</taxon>
        <taxon>Actinomycetes</taxon>
        <taxon>Kitasatosporales</taxon>
        <taxon>Streptomycetaceae</taxon>
        <taxon>Streptomyces</taxon>
    </lineage>
</organism>
<evidence type="ECO:0000256" key="2">
    <source>
        <dbReference type="SAM" id="SignalP"/>
    </source>
</evidence>
<accession>A0ABQ5PAI6</accession>
<reference evidence="4 5" key="1">
    <citation type="submission" date="2022-10" db="EMBL/GenBank/DDBJ databases">
        <title>Draft genome sequence of Streptomyces sp. YSPA8.</title>
        <authorList>
            <person name="Moriuchi R."/>
            <person name="Dohra H."/>
            <person name="Yamamura H."/>
            <person name="Kodani S."/>
        </authorList>
    </citation>
    <scope>NUCLEOTIDE SEQUENCE [LARGE SCALE GENOMIC DNA]</scope>
    <source>
        <strain evidence="4 5">YSPA8</strain>
    </source>
</reference>
<feature type="region of interest" description="Disordered" evidence="1">
    <location>
        <begin position="76"/>
        <end position="134"/>
    </location>
</feature>
<feature type="region of interest" description="Disordered" evidence="1">
    <location>
        <begin position="28"/>
        <end position="61"/>
    </location>
</feature>
<gene>
    <name evidence="4" type="ORF">SYYSPA8_34880</name>
</gene>